<gene>
    <name evidence="2" type="ORF">GCM10010492_75930</name>
</gene>
<evidence type="ECO:0000313" key="2">
    <source>
        <dbReference type="EMBL" id="GAA0263680.1"/>
    </source>
</evidence>
<comment type="caution">
    <text evidence="2">The sequence shown here is derived from an EMBL/GenBank/DDBJ whole genome shotgun (WGS) entry which is preliminary data.</text>
</comment>
<feature type="region of interest" description="Disordered" evidence="1">
    <location>
        <begin position="61"/>
        <end position="105"/>
    </location>
</feature>
<accession>A0ABN0UWJ3</accession>
<sequence>MNDLLVLVPGEAARRMKEGGQWGQITFRVSDPDNVGAVIAVSDGSNPVMPTPLHSANHFLKLGTPEGSTAGTGLRPRCTSCGGTRATPVGRSPSRLSRRTSSVAG</sequence>
<evidence type="ECO:0000256" key="1">
    <source>
        <dbReference type="SAM" id="MobiDB-lite"/>
    </source>
</evidence>
<dbReference type="Proteomes" id="UP001500416">
    <property type="component" value="Unassembled WGS sequence"/>
</dbReference>
<reference evidence="2 3" key="1">
    <citation type="journal article" date="2019" name="Int. J. Syst. Evol. Microbiol.">
        <title>The Global Catalogue of Microorganisms (GCM) 10K type strain sequencing project: providing services to taxonomists for standard genome sequencing and annotation.</title>
        <authorList>
            <consortium name="The Broad Institute Genomics Platform"/>
            <consortium name="The Broad Institute Genome Sequencing Center for Infectious Disease"/>
            <person name="Wu L."/>
            <person name="Ma J."/>
        </authorList>
    </citation>
    <scope>NUCLEOTIDE SEQUENCE [LARGE SCALE GENOMIC DNA]</scope>
    <source>
        <strain evidence="2 3">JCM 3380</strain>
    </source>
</reference>
<dbReference type="EMBL" id="BAAABU010000036">
    <property type="protein sequence ID" value="GAA0263680.1"/>
    <property type="molecule type" value="Genomic_DNA"/>
</dbReference>
<keyword evidence="3" id="KW-1185">Reference proteome</keyword>
<organism evidence="2 3">
    <name type="scientific">Saccharothrix mutabilis subsp. mutabilis</name>
    <dbReference type="NCBI Taxonomy" id="66855"/>
    <lineage>
        <taxon>Bacteria</taxon>
        <taxon>Bacillati</taxon>
        <taxon>Actinomycetota</taxon>
        <taxon>Actinomycetes</taxon>
        <taxon>Pseudonocardiales</taxon>
        <taxon>Pseudonocardiaceae</taxon>
        <taxon>Saccharothrix</taxon>
    </lineage>
</organism>
<name>A0ABN0UWJ3_9PSEU</name>
<proteinExistence type="predicted"/>
<protein>
    <submittedName>
        <fullName evidence="2">Uncharacterized protein</fullName>
    </submittedName>
</protein>
<feature type="compositionally biased region" description="Low complexity" evidence="1">
    <location>
        <begin position="91"/>
        <end position="105"/>
    </location>
</feature>
<evidence type="ECO:0000313" key="3">
    <source>
        <dbReference type="Proteomes" id="UP001500416"/>
    </source>
</evidence>
<dbReference type="RefSeq" id="WP_343940292.1">
    <property type="nucleotide sequence ID" value="NZ_BAAABU010000036.1"/>
</dbReference>